<evidence type="ECO:0000313" key="2">
    <source>
        <dbReference type="EMBL" id="MDI1489420.1"/>
    </source>
</evidence>
<organism evidence="2 3">
    <name type="scientific">Ramalina farinacea</name>
    <dbReference type="NCBI Taxonomy" id="258253"/>
    <lineage>
        <taxon>Eukaryota</taxon>
        <taxon>Fungi</taxon>
        <taxon>Dikarya</taxon>
        <taxon>Ascomycota</taxon>
        <taxon>Pezizomycotina</taxon>
        <taxon>Lecanoromycetes</taxon>
        <taxon>OSLEUM clade</taxon>
        <taxon>Lecanoromycetidae</taxon>
        <taxon>Lecanorales</taxon>
        <taxon>Lecanorineae</taxon>
        <taxon>Ramalinaceae</taxon>
        <taxon>Ramalina</taxon>
    </lineage>
</organism>
<comment type="caution">
    <text evidence="2">The sequence shown here is derived from an EMBL/GenBank/DDBJ whole genome shotgun (WGS) entry which is preliminary data.</text>
</comment>
<proteinExistence type="predicted"/>
<keyword evidence="3" id="KW-1185">Reference proteome</keyword>
<dbReference type="AlphaFoldDB" id="A0AA43TWS7"/>
<feature type="region of interest" description="Disordered" evidence="1">
    <location>
        <begin position="267"/>
        <end position="425"/>
    </location>
</feature>
<protein>
    <submittedName>
        <fullName evidence="2">Uncharacterized protein</fullName>
    </submittedName>
</protein>
<feature type="compositionally biased region" description="Basic and acidic residues" evidence="1">
    <location>
        <begin position="267"/>
        <end position="284"/>
    </location>
</feature>
<feature type="compositionally biased region" description="Basic and acidic residues" evidence="1">
    <location>
        <begin position="10"/>
        <end position="20"/>
    </location>
</feature>
<evidence type="ECO:0000313" key="3">
    <source>
        <dbReference type="Proteomes" id="UP001161017"/>
    </source>
</evidence>
<feature type="compositionally biased region" description="Basic residues" evidence="1">
    <location>
        <begin position="352"/>
        <end position="365"/>
    </location>
</feature>
<feature type="compositionally biased region" description="Acidic residues" evidence="1">
    <location>
        <begin position="373"/>
        <end position="384"/>
    </location>
</feature>
<feature type="compositionally biased region" description="Basic residues" evidence="1">
    <location>
        <begin position="285"/>
        <end position="294"/>
    </location>
</feature>
<accession>A0AA43TWS7</accession>
<gene>
    <name evidence="2" type="ORF">OHK93_008698</name>
</gene>
<feature type="region of interest" description="Disordered" evidence="1">
    <location>
        <begin position="1"/>
        <end position="20"/>
    </location>
</feature>
<dbReference type="Proteomes" id="UP001161017">
    <property type="component" value="Unassembled WGS sequence"/>
</dbReference>
<dbReference type="EMBL" id="JAPUFD010000009">
    <property type="protein sequence ID" value="MDI1489420.1"/>
    <property type="molecule type" value="Genomic_DNA"/>
</dbReference>
<name>A0AA43TWS7_9LECA</name>
<reference evidence="2" key="1">
    <citation type="journal article" date="2023" name="Genome Biol. Evol.">
        <title>First Whole Genome Sequence and Flow Cytometry Genome Size Data for the Lichen-Forming Fungus Ramalina farinacea (Ascomycota).</title>
        <authorList>
            <person name="Llewellyn T."/>
            <person name="Mian S."/>
            <person name="Hill R."/>
            <person name="Leitch I.J."/>
            <person name="Gaya E."/>
        </authorList>
    </citation>
    <scope>NUCLEOTIDE SEQUENCE</scope>
    <source>
        <strain evidence="2">LIQ254RAFAR</strain>
    </source>
</reference>
<feature type="compositionally biased region" description="Low complexity" evidence="1">
    <location>
        <begin position="300"/>
        <end position="313"/>
    </location>
</feature>
<sequence>MAPRKSTPVPEDKVLHPKDAKLASSDDWPTFTISHVKIISQQNKELVSLLSANKNNPAKVIGWLEEVEDHLLPSGTQLTPLLLPQSVKCIQSSDSSLVKNQKYRNGPIEISNVNCYAYAEFEEGEGYGFWAAGEAGWFEIESTVPEYQSIYHDMCIATSLLYFIADKYRNSRKSQFTRSELGPYMRRIFREYLDVGVDRARFIDSEDVKEGFHEHRHFLITSMIERQEGLDWTGSPFWGYFLLNFPDDFVKISTRILGTPVSLESKFLDGKKRKSPSPDHGKEPNKRHKGKLGRPPKDSQTPPQAAQPRTPAAKNTAVLLESASSDDDYEYGNPNVITRKRKSILQPSGSKYSKKSKKGTGRRRSLPGLADPAESDDQDEEDEEKTPSTEESPITTIKNGEHLDFITNPPTKRSSRRSSSPPPHFLPRKFLELNLVEFDVPSMEPQGPGDLWTCTFEGCGHRVFKGSTEKGKAKIREHFGSHKSLAQEKIDLALNESRPYLPVK</sequence>
<evidence type="ECO:0000256" key="1">
    <source>
        <dbReference type="SAM" id="MobiDB-lite"/>
    </source>
</evidence>